<dbReference type="GO" id="GO:0003677">
    <property type="term" value="F:DNA binding"/>
    <property type="evidence" value="ECO:0007669"/>
    <property type="project" value="UniProtKB-KW"/>
</dbReference>
<evidence type="ECO:0000313" key="9">
    <source>
        <dbReference type="Proteomes" id="UP001549320"/>
    </source>
</evidence>
<dbReference type="InterPro" id="IPR016032">
    <property type="entry name" value="Sig_transdc_resp-reg_C-effctor"/>
</dbReference>
<dbReference type="CDD" id="cd00383">
    <property type="entry name" value="trans_reg_C"/>
    <property type="match status" value="1"/>
</dbReference>
<feature type="DNA-binding region" description="OmpR/PhoB-type" evidence="5">
    <location>
        <begin position="124"/>
        <end position="218"/>
    </location>
</feature>
<name>A0ABV2Q6E8_9BURK</name>
<dbReference type="SUPFAM" id="SSF52172">
    <property type="entry name" value="CheY-like"/>
    <property type="match status" value="1"/>
</dbReference>
<dbReference type="EMBL" id="JBEPSH010000003">
    <property type="protein sequence ID" value="MET4576604.1"/>
    <property type="molecule type" value="Genomic_DNA"/>
</dbReference>
<dbReference type="Gene3D" id="1.10.10.10">
    <property type="entry name" value="Winged helix-like DNA-binding domain superfamily/Winged helix DNA-binding domain"/>
    <property type="match status" value="1"/>
</dbReference>
<feature type="domain" description="OmpR/PhoB-type" evidence="7">
    <location>
        <begin position="124"/>
        <end position="218"/>
    </location>
</feature>
<dbReference type="PROSITE" id="PS50110">
    <property type="entry name" value="RESPONSE_REGULATORY"/>
    <property type="match status" value="1"/>
</dbReference>
<dbReference type="PANTHER" id="PTHR48111:SF67">
    <property type="entry name" value="TRANSCRIPTIONAL REGULATORY PROTEIN TCTD"/>
    <property type="match status" value="1"/>
</dbReference>
<feature type="domain" description="Response regulatory" evidence="6">
    <location>
        <begin position="2"/>
        <end position="116"/>
    </location>
</feature>
<evidence type="ECO:0000256" key="1">
    <source>
        <dbReference type="ARBA" id="ARBA00023015"/>
    </source>
</evidence>
<dbReference type="PROSITE" id="PS51755">
    <property type="entry name" value="OMPR_PHOB"/>
    <property type="match status" value="1"/>
</dbReference>
<dbReference type="InterPro" id="IPR036388">
    <property type="entry name" value="WH-like_DNA-bd_sf"/>
</dbReference>
<dbReference type="SMART" id="SM00862">
    <property type="entry name" value="Trans_reg_C"/>
    <property type="match status" value="1"/>
</dbReference>
<gene>
    <name evidence="8" type="ORF">ABIE13_001713</name>
</gene>
<evidence type="ECO:0000256" key="4">
    <source>
        <dbReference type="PROSITE-ProRule" id="PRU00169"/>
    </source>
</evidence>
<comment type="caution">
    <text evidence="8">The sequence shown here is derived from an EMBL/GenBank/DDBJ whole genome shotgun (WGS) entry which is preliminary data.</text>
</comment>
<organism evidence="8 9">
    <name type="scientific">Ottowia thiooxydans</name>
    <dbReference type="NCBI Taxonomy" id="219182"/>
    <lineage>
        <taxon>Bacteria</taxon>
        <taxon>Pseudomonadati</taxon>
        <taxon>Pseudomonadota</taxon>
        <taxon>Betaproteobacteria</taxon>
        <taxon>Burkholderiales</taxon>
        <taxon>Comamonadaceae</taxon>
        <taxon>Ottowia</taxon>
    </lineage>
</organism>
<dbReference type="InterPro" id="IPR011006">
    <property type="entry name" value="CheY-like_superfamily"/>
</dbReference>
<dbReference type="RefSeq" id="WP_354442673.1">
    <property type="nucleotide sequence ID" value="NZ_JBEPSH010000003.1"/>
</dbReference>
<accession>A0ABV2Q6E8</accession>
<dbReference type="InterPro" id="IPR001789">
    <property type="entry name" value="Sig_transdc_resp-reg_receiver"/>
</dbReference>
<dbReference type="Pfam" id="PF00486">
    <property type="entry name" value="Trans_reg_C"/>
    <property type="match status" value="1"/>
</dbReference>
<dbReference type="Gene3D" id="6.10.250.690">
    <property type="match status" value="1"/>
</dbReference>
<dbReference type="CDD" id="cd17624">
    <property type="entry name" value="REC_OmpR_PmrA-like"/>
    <property type="match status" value="1"/>
</dbReference>
<reference evidence="8 9" key="1">
    <citation type="submission" date="2024-06" db="EMBL/GenBank/DDBJ databases">
        <title>Sorghum-associated microbial communities from plants grown in Nebraska, USA.</title>
        <authorList>
            <person name="Schachtman D."/>
        </authorList>
    </citation>
    <scope>NUCLEOTIDE SEQUENCE [LARGE SCALE GENOMIC DNA]</scope>
    <source>
        <strain evidence="8 9">2709</strain>
    </source>
</reference>
<dbReference type="SMART" id="SM00448">
    <property type="entry name" value="REC"/>
    <property type="match status" value="1"/>
</dbReference>
<keyword evidence="1" id="KW-0805">Transcription regulation</keyword>
<dbReference type="InterPro" id="IPR001867">
    <property type="entry name" value="OmpR/PhoB-type_DNA-bd"/>
</dbReference>
<dbReference type="Proteomes" id="UP001549320">
    <property type="component" value="Unassembled WGS sequence"/>
</dbReference>
<keyword evidence="3" id="KW-0804">Transcription</keyword>
<evidence type="ECO:0000259" key="7">
    <source>
        <dbReference type="PROSITE" id="PS51755"/>
    </source>
</evidence>
<evidence type="ECO:0000256" key="2">
    <source>
        <dbReference type="ARBA" id="ARBA00023125"/>
    </source>
</evidence>
<dbReference type="Gene3D" id="3.40.50.2300">
    <property type="match status" value="1"/>
</dbReference>
<evidence type="ECO:0000256" key="5">
    <source>
        <dbReference type="PROSITE-ProRule" id="PRU01091"/>
    </source>
</evidence>
<keyword evidence="2 5" id="KW-0238">DNA-binding</keyword>
<dbReference type="SUPFAM" id="SSF46894">
    <property type="entry name" value="C-terminal effector domain of the bipartite response regulators"/>
    <property type="match status" value="1"/>
</dbReference>
<dbReference type="InterPro" id="IPR039420">
    <property type="entry name" value="WalR-like"/>
</dbReference>
<protein>
    <submittedName>
        <fullName evidence="8">DNA-binding response OmpR family regulator</fullName>
    </submittedName>
</protein>
<feature type="modified residue" description="4-aspartylphosphate" evidence="4">
    <location>
        <position position="51"/>
    </location>
</feature>
<proteinExistence type="predicted"/>
<sequence>MRILLTEDDTMIGEVVLDALRIEGWAVDWVKDGAMAETALATTHYDLLLLDLGLPRKDGIEVLRTLRARKQRLPVLIATARDSVSERVAGLDAGADDYIIKPYDLDELLARIRALLRRADGRAEPAYEWGEVTIKPATREVTLAGEPVTLSAREWAVLEPLLARPGRVLSRAQLEEKLYSWRDDISSNAVEVYIHGVRKKLGAGLIENQRGLGYRVPPLTTAGTANTANMANRL</sequence>
<evidence type="ECO:0000259" key="6">
    <source>
        <dbReference type="PROSITE" id="PS50110"/>
    </source>
</evidence>
<keyword evidence="4" id="KW-0597">Phosphoprotein</keyword>
<dbReference type="PANTHER" id="PTHR48111">
    <property type="entry name" value="REGULATOR OF RPOS"/>
    <property type="match status" value="1"/>
</dbReference>
<keyword evidence="9" id="KW-1185">Reference proteome</keyword>
<dbReference type="Pfam" id="PF00072">
    <property type="entry name" value="Response_reg"/>
    <property type="match status" value="1"/>
</dbReference>
<evidence type="ECO:0000313" key="8">
    <source>
        <dbReference type="EMBL" id="MET4576604.1"/>
    </source>
</evidence>
<evidence type="ECO:0000256" key="3">
    <source>
        <dbReference type="ARBA" id="ARBA00023163"/>
    </source>
</evidence>